<dbReference type="Gene3D" id="3.40.50.300">
    <property type="entry name" value="P-loop containing nucleotide triphosphate hydrolases"/>
    <property type="match status" value="1"/>
</dbReference>
<evidence type="ECO:0000256" key="4">
    <source>
        <dbReference type="ARBA" id="ARBA00022692"/>
    </source>
</evidence>
<dbReference type="RefSeq" id="WP_013654335.1">
    <property type="nucleotide sequence ID" value="NC_015259.1"/>
</dbReference>
<evidence type="ECO:0000256" key="8">
    <source>
        <dbReference type="SAM" id="Phobius"/>
    </source>
</evidence>
<dbReference type="InterPro" id="IPR003688">
    <property type="entry name" value="TraG/VirD4"/>
</dbReference>
<feature type="region of interest" description="Disordered" evidence="7">
    <location>
        <begin position="100"/>
        <end position="131"/>
    </location>
</feature>
<dbReference type="Proteomes" id="UP000008130">
    <property type="component" value="Chromosome"/>
</dbReference>
<dbReference type="HOGENOM" id="CLU_012039_3_0_5"/>
<accession>F2J1W5</accession>
<sequence>MAGKDDKDKAGKPPFSPFPASGAFGKPPPMFQNLQDGDAARPAEPPRTAAGKADDEAKGADAPSPLANVAARAPELKATLGRFGRDALGRLNAAGAALRETATATDSETPKRPAKPTPQPDAPKARGQAAESQKGAWARYRRGLIVFVVGAWLVFEHARRNVPPALVGGQPPEAFLFSQLGANALAAVAGLILGLVPVLLMTRFRDIGLALLGVLLLYFIFLPVVGTGMVFFTGAAAVVGGIALGVWWFGKEGVSLPETFGTSRWAKLKDLTDAGLTGEEGFRLGAFREGKEEAIIRYAGSRHLLTVAPTRAGKGVAAIVPNLLTYRGSALVIDPKGENALITAKRRVALGQAVHLLDPWNIAAGKLGMKPARFNPLDMLRPDDPDLVENANLIADALVVSSGGANDRFWDDEARAMIVGLILWVVTAPQEEGKRTLGRVRDLLVLEPKELFGVFGRMIESDHPVVESSGTRAMQKEEKVFSNVLATAQSHTNMLDSPRIRESLSGSDLSFADLKAKPSTVFLILPADRLDTYGRWLRLLVQQAILVNARNIEATPARPILFLLDEMAALGRLTMVEQAFGLMAGFGMQLWGIVQDLSQLRRLYGDGWETFIGNSGVLQYFGSRDRMTAEYFSALCGVATVWNISTAVSSAMGGGSRESESRTTANAQRSLAYPDELMTLRQERQLLFVENGYPILADKTPWFADPALEGLGNDLHKPR</sequence>
<evidence type="ECO:0000256" key="5">
    <source>
        <dbReference type="ARBA" id="ARBA00022989"/>
    </source>
</evidence>
<feature type="transmembrane region" description="Helical" evidence="8">
    <location>
        <begin position="175"/>
        <end position="200"/>
    </location>
</feature>
<keyword evidence="6 8" id="KW-0472">Membrane</keyword>
<dbReference type="EMBL" id="CP002568">
    <property type="protein sequence ID" value="ADZ72026.1"/>
    <property type="molecule type" value="Genomic_DNA"/>
</dbReference>
<keyword evidence="4 8" id="KW-0812">Transmembrane</keyword>
<dbReference type="GO" id="GO:0005886">
    <property type="term" value="C:plasma membrane"/>
    <property type="evidence" value="ECO:0007669"/>
    <property type="project" value="UniProtKB-SubCell"/>
</dbReference>
<keyword evidence="5 8" id="KW-1133">Transmembrane helix</keyword>
<organism evidence="9 10">
    <name type="scientific">Polymorphum gilvum (strain LMG 25793 / CGMCC 1.9160 / SL003B-26A1)</name>
    <dbReference type="NCBI Taxonomy" id="991905"/>
    <lineage>
        <taxon>Bacteria</taxon>
        <taxon>Pseudomonadati</taxon>
        <taxon>Pseudomonadota</taxon>
        <taxon>Alphaproteobacteria</taxon>
        <taxon>Rhodobacterales</taxon>
        <taxon>Paracoccaceae</taxon>
        <taxon>Polymorphum</taxon>
    </lineage>
</organism>
<feature type="compositionally biased region" description="Low complexity" evidence="7">
    <location>
        <begin position="40"/>
        <end position="51"/>
    </location>
</feature>
<comment type="subcellular location">
    <subcellularLocation>
        <location evidence="1">Cell membrane</location>
        <topology evidence="1">Multi-pass membrane protein</topology>
    </subcellularLocation>
</comment>
<evidence type="ECO:0000256" key="2">
    <source>
        <dbReference type="ARBA" id="ARBA00008806"/>
    </source>
</evidence>
<name>F2J1W5_POLGS</name>
<keyword evidence="3" id="KW-1003">Cell membrane</keyword>
<dbReference type="SUPFAM" id="SSF52540">
    <property type="entry name" value="P-loop containing nucleoside triphosphate hydrolases"/>
    <property type="match status" value="1"/>
</dbReference>
<protein>
    <submittedName>
        <fullName evidence="9">TraG/TraD family protein</fullName>
    </submittedName>
</protein>
<gene>
    <name evidence="9" type="ordered locus">SL003B_3604</name>
</gene>
<feature type="transmembrane region" description="Helical" evidence="8">
    <location>
        <begin position="140"/>
        <end position="155"/>
    </location>
</feature>
<evidence type="ECO:0000313" key="10">
    <source>
        <dbReference type="Proteomes" id="UP000008130"/>
    </source>
</evidence>
<feature type="region of interest" description="Disordered" evidence="7">
    <location>
        <begin position="1"/>
        <end position="70"/>
    </location>
</feature>
<keyword evidence="10" id="KW-1185">Reference proteome</keyword>
<dbReference type="Pfam" id="PF02534">
    <property type="entry name" value="T4SS-DNA_transf"/>
    <property type="match status" value="1"/>
</dbReference>
<evidence type="ECO:0000313" key="9">
    <source>
        <dbReference type="EMBL" id="ADZ72026.1"/>
    </source>
</evidence>
<dbReference type="KEGG" id="pgv:SL003B_3604"/>
<evidence type="ECO:0000256" key="3">
    <source>
        <dbReference type="ARBA" id="ARBA00022475"/>
    </source>
</evidence>
<dbReference type="InterPro" id="IPR027417">
    <property type="entry name" value="P-loop_NTPase"/>
</dbReference>
<feature type="compositionally biased region" description="Basic and acidic residues" evidence="7">
    <location>
        <begin position="1"/>
        <end position="11"/>
    </location>
</feature>
<reference evidence="9 10" key="1">
    <citation type="journal article" date="2011" name="J. Bacteriol.">
        <title>Complete genome sequence of Polymorphum gilvum SL003B-26A1T, a crude oil-degrading bacterium from oil-polluted saline soil.</title>
        <authorList>
            <person name="Li S.G."/>
            <person name="Tang Y.Q."/>
            <person name="Nie Y."/>
            <person name="Cai M."/>
            <person name="Wu X.L."/>
        </authorList>
    </citation>
    <scope>NUCLEOTIDE SEQUENCE [LARGE SCALE GENOMIC DNA]</scope>
    <source>
        <strain evidence="10">LMG 25793 / CGMCC 1.9160 / SL003B-26A1</strain>
    </source>
</reference>
<dbReference type="PANTHER" id="PTHR37937:SF1">
    <property type="entry name" value="CONJUGATIVE TRANSFER: DNA TRANSPORT"/>
    <property type="match status" value="1"/>
</dbReference>
<evidence type="ECO:0000256" key="7">
    <source>
        <dbReference type="SAM" id="MobiDB-lite"/>
    </source>
</evidence>
<feature type="transmembrane region" description="Helical" evidence="8">
    <location>
        <begin position="207"/>
        <end position="225"/>
    </location>
</feature>
<dbReference type="PATRIC" id="fig|991905.3.peg.3722"/>
<evidence type="ECO:0000256" key="1">
    <source>
        <dbReference type="ARBA" id="ARBA00004651"/>
    </source>
</evidence>
<comment type="similarity">
    <text evidence="2">Belongs to the VirD4/TraG family.</text>
</comment>
<dbReference type="InterPro" id="IPR051539">
    <property type="entry name" value="T4SS-coupling_protein"/>
</dbReference>
<dbReference type="PANTHER" id="PTHR37937">
    <property type="entry name" value="CONJUGATIVE TRANSFER: DNA TRANSPORT"/>
    <property type="match status" value="1"/>
</dbReference>
<dbReference type="AlphaFoldDB" id="F2J1W5"/>
<dbReference type="CDD" id="cd01127">
    <property type="entry name" value="TrwB_TraG_TraD_VirD4"/>
    <property type="match status" value="2"/>
</dbReference>
<proteinExistence type="inferred from homology"/>
<dbReference type="STRING" id="991905.SL003B_3604"/>
<dbReference type="OrthoDB" id="9759295at2"/>
<dbReference type="eggNOG" id="COG3505">
    <property type="taxonomic scope" value="Bacteria"/>
</dbReference>
<evidence type="ECO:0000256" key="6">
    <source>
        <dbReference type="ARBA" id="ARBA00023136"/>
    </source>
</evidence>